<feature type="transmembrane region" description="Helical" evidence="1">
    <location>
        <begin position="12"/>
        <end position="35"/>
    </location>
</feature>
<keyword evidence="1" id="KW-1133">Transmembrane helix</keyword>
<keyword evidence="1" id="KW-0472">Membrane</keyword>
<organism evidence="2 3">
    <name type="scientific">Seminavis robusta</name>
    <dbReference type="NCBI Taxonomy" id="568900"/>
    <lineage>
        <taxon>Eukaryota</taxon>
        <taxon>Sar</taxon>
        <taxon>Stramenopiles</taxon>
        <taxon>Ochrophyta</taxon>
        <taxon>Bacillariophyta</taxon>
        <taxon>Bacillariophyceae</taxon>
        <taxon>Bacillariophycidae</taxon>
        <taxon>Naviculales</taxon>
        <taxon>Naviculaceae</taxon>
        <taxon>Seminavis</taxon>
    </lineage>
</organism>
<proteinExistence type="predicted"/>
<dbReference type="AlphaFoldDB" id="A0A9N8EYE2"/>
<name>A0A9N8EYE2_9STRA</name>
<dbReference type="EMBL" id="CAICTM010002085">
    <property type="protein sequence ID" value="CAB9527836.1"/>
    <property type="molecule type" value="Genomic_DNA"/>
</dbReference>
<comment type="caution">
    <text evidence="2">The sequence shown here is derived from an EMBL/GenBank/DDBJ whole genome shotgun (WGS) entry which is preliminary data.</text>
</comment>
<keyword evidence="1" id="KW-0812">Transmembrane</keyword>
<dbReference type="Proteomes" id="UP001153069">
    <property type="component" value="Unassembled WGS sequence"/>
</dbReference>
<gene>
    <name evidence="2" type="ORF">SEMRO_2087_G313910.1</name>
</gene>
<evidence type="ECO:0000256" key="1">
    <source>
        <dbReference type="SAM" id="Phobius"/>
    </source>
</evidence>
<accession>A0A9N8EYE2</accession>
<reference evidence="2" key="1">
    <citation type="submission" date="2020-06" db="EMBL/GenBank/DDBJ databases">
        <authorList>
            <consortium name="Plant Systems Biology data submission"/>
        </authorList>
    </citation>
    <scope>NUCLEOTIDE SEQUENCE</scope>
    <source>
        <strain evidence="2">D6</strain>
    </source>
</reference>
<keyword evidence="3" id="KW-1185">Reference proteome</keyword>
<sequence length="272" mass="30614">MDAAALFMVDRMLEVTGAVTTFVFGIFVDVIQFWFVVNGQLLFHFAPENLNETVLSYCSNHQLFPRELAPPLPASSPSPPQASSPQPLLPYWTCIPDFVDKDKDCVLRRVSFRFKYGYCPTAYHVQGDLALQKFGDTGLHRLKVDAYFSVLGGDGKRTKGESFNYPILLPVHCRYTELHKVGLSEKSQQKHFLWKIEFFDNDDALESIQLFVNVATYPEAIAECFAFRGTLIECLNATCECTPEENKEKKESGSEVSGPQEPMIWCPCIGSG</sequence>
<evidence type="ECO:0000313" key="3">
    <source>
        <dbReference type="Proteomes" id="UP001153069"/>
    </source>
</evidence>
<protein>
    <submittedName>
        <fullName evidence="2">Uncharacterized protein</fullName>
    </submittedName>
</protein>
<evidence type="ECO:0000313" key="2">
    <source>
        <dbReference type="EMBL" id="CAB9527836.1"/>
    </source>
</evidence>